<dbReference type="RefSeq" id="WP_087861807.1">
    <property type="nucleotide sequence ID" value="NZ_LT859958.1"/>
</dbReference>
<evidence type="ECO:0008006" key="3">
    <source>
        <dbReference type="Google" id="ProtNLM"/>
    </source>
</evidence>
<keyword evidence="2" id="KW-1185">Reference proteome</keyword>
<evidence type="ECO:0000313" key="1">
    <source>
        <dbReference type="EMBL" id="SMX53900.1"/>
    </source>
</evidence>
<dbReference type="KEGG" id="abat:CFX1CAM_0835"/>
<gene>
    <name evidence="1" type="ORF">CFX1CAM_0835</name>
</gene>
<dbReference type="OrthoDB" id="9809023at2"/>
<dbReference type="PANTHER" id="PTHR36441:SF1">
    <property type="entry name" value="DUF503 DOMAIN-CONTAINING PROTEIN"/>
    <property type="match status" value="1"/>
</dbReference>
<dbReference type="InterPro" id="IPR036746">
    <property type="entry name" value="TT1725-like_sf"/>
</dbReference>
<sequence>MTIGILTLTLRLPDCHSLKEKRRLIKPIVARLHKEFNISVVEYGHQDVWQSSELLIACAASPGNHVENTLSNVVAFYECHWPDLPLIGEKIEIIA</sequence>
<dbReference type="EMBL" id="LT859958">
    <property type="protein sequence ID" value="SMX53900.1"/>
    <property type="molecule type" value="Genomic_DNA"/>
</dbReference>
<organism evidence="1 2">
    <name type="scientific">Candidatus Brevifilum fermentans</name>
    <dbReference type="NCBI Taxonomy" id="1986204"/>
    <lineage>
        <taxon>Bacteria</taxon>
        <taxon>Bacillati</taxon>
        <taxon>Chloroflexota</taxon>
        <taxon>Anaerolineae</taxon>
        <taxon>Anaerolineales</taxon>
        <taxon>Anaerolineaceae</taxon>
        <taxon>Candidatus Brevifilum</taxon>
    </lineage>
</organism>
<dbReference type="Proteomes" id="UP000195514">
    <property type="component" value="Chromosome I"/>
</dbReference>
<dbReference type="Gene3D" id="3.30.70.1120">
    <property type="entry name" value="TT1725-like"/>
    <property type="match status" value="1"/>
</dbReference>
<name>A0A1Y6K778_9CHLR</name>
<dbReference type="InterPro" id="IPR007546">
    <property type="entry name" value="DUF503"/>
</dbReference>
<dbReference type="SUPFAM" id="SSF103007">
    <property type="entry name" value="Hypothetical protein TT1725"/>
    <property type="match status" value="1"/>
</dbReference>
<dbReference type="PANTHER" id="PTHR36441">
    <property type="entry name" value="HYPOTHETICAL CYTOSOLIC PROTEIN"/>
    <property type="match status" value="1"/>
</dbReference>
<dbReference type="AlphaFoldDB" id="A0A1Y6K778"/>
<accession>A0A1Y6K778</accession>
<reference evidence="2" key="1">
    <citation type="submission" date="2017-05" db="EMBL/GenBank/DDBJ databases">
        <authorList>
            <person name="Kirkegaard R."/>
            <person name="Mcilroy J S."/>
        </authorList>
    </citation>
    <scope>NUCLEOTIDE SEQUENCE [LARGE SCALE GENOMIC DNA]</scope>
</reference>
<dbReference type="Pfam" id="PF04456">
    <property type="entry name" value="DUF503"/>
    <property type="match status" value="1"/>
</dbReference>
<protein>
    <recommendedName>
        <fullName evidence="3">DUF503 domain-containing protein</fullName>
    </recommendedName>
</protein>
<evidence type="ECO:0000313" key="2">
    <source>
        <dbReference type="Proteomes" id="UP000195514"/>
    </source>
</evidence>
<proteinExistence type="predicted"/>